<dbReference type="Pfam" id="PF02962">
    <property type="entry name" value="CHMI"/>
    <property type="match status" value="1"/>
</dbReference>
<comment type="caution">
    <text evidence="1">The sequence shown here is derived from an EMBL/GenBank/DDBJ whole genome shotgun (WGS) entry which is preliminary data.</text>
</comment>
<evidence type="ECO:0000313" key="1">
    <source>
        <dbReference type="EMBL" id="MBD3930396.1"/>
    </source>
</evidence>
<dbReference type="Proteomes" id="UP000632289">
    <property type="component" value="Unassembled WGS sequence"/>
</dbReference>
<gene>
    <name evidence="1" type="ORF">IF129_02245</name>
</gene>
<dbReference type="PANTHER" id="PTHR37950:SF1">
    <property type="entry name" value="4-HYDROXYPHENYLACETATE CATABOLISM PROTEIN"/>
    <property type="match status" value="1"/>
</dbReference>
<dbReference type="Gene3D" id="3.30.429.10">
    <property type="entry name" value="Macrophage Migration Inhibitory Factor"/>
    <property type="match status" value="1"/>
</dbReference>
<dbReference type="PANTHER" id="PTHR37950">
    <property type="entry name" value="4-HYDROXYPHENYLACETATE CATABOLISM PROTEIN"/>
    <property type="match status" value="1"/>
</dbReference>
<dbReference type="EMBL" id="JACXYU010000001">
    <property type="protein sequence ID" value="MBD3930396.1"/>
    <property type="molecule type" value="Genomic_DNA"/>
</dbReference>
<accession>A0A927EX69</accession>
<dbReference type="InterPro" id="IPR004220">
    <property type="entry name" value="5-COMe_2-OHmuconate_Isoase"/>
</dbReference>
<proteinExistence type="predicted"/>
<keyword evidence="2" id="KW-1185">Reference proteome</keyword>
<dbReference type="SUPFAM" id="SSF55331">
    <property type="entry name" value="Tautomerase/MIF"/>
    <property type="match status" value="1"/>
</dbReference>
<organism evidence="1 2">
    <name type="scientific">Streptomyces chumphonensis</name>
    <dbReference type="NCBI Taxonomy" id="1214925"/>
    <lineage>
        <taxon>Bacteria</taxon>
        <taxon>Bacillati</taxon>
        <taxon>Actinomycetota</taxon>
        <taxon>Actinomycetes</taxon>
        <taxon>Kitasatosporales</taxon>
        <taxon>Streptomycetaceae</taxon>
        <taxon>Streptomyces</taxon>
    </lineage>
</organism>
<keyword evidence="1" id="KW-0413">Isomerase</keyword>
<dbReference type="AlphaFoldDB" id="A0A927EX69"/>
<name>A0A927EX69_9ACTN</name>
<dbReference type="RefSeq" id="WP_191207679.1">
    <property type="nucleotide sequence ID" value="NZ_BAABKL010000039.1"/>
</dbReference>
<dbReference type="InterPro" id="IPR014347">
    <property type="entry name" value="Tautomerase/MIF_sf"/>
</dbReference>
<dbReference type="GO" id="GO:0008704">
    <property type="term" value="F:5-carboxymethyl-2-hydroxymuconate delta-isomerase activity"/>
    <property type="evidence" value="ECO:0007669"/>
    <property type="project" value="InterPro"/>
</dbReference>
<protein>
    <submittedName>
        <fullName evidence="1">Isomerase</fullName>
    </submittedName>
</protein>
<evidence type="ECO:0000313" key="2">
    <source>
        <dbReference type="Proteomes" id="UP000632289"/>
    </source>
</evidence>
<sequence length="128" mass="13845">MPQITVDYAAPLAAAFDRAAFGKELHAVTEGAIGASVAACKTRFRRIEECVIADGDGEVDMVHIEVAVLSGRTQEAKTELARSVMDLARRRIGPAAGRRLDLSVHITDMDRQAYVAHQEDAREKGVLA</sequence>
<reference evidence="1" key="1">
    <citation type="submission" date="2020-09" db="EMBL/GenBank/DDBJ databases">
        <title>Secondary metabolite and genome analysis of marine Streptomyces chumphonensis KK1-2T.</title>
        <authorList>
            <person name="Phongsopitanun W."/>
            <person name="Kanchanasin P."/>
            <person name="Pittayakhajonwut P."/>
            <person name="Suwanborirux K."/>
            <person name="Tanasupawat S."/>
        </authorList>
    </citation>
    <scope>NUCLEOTIDE SEQUENCE</scope>
    <source>
        <strain evidence="1">KK1-2</strain>
    </source>
</reference>